<dbReference type="KEGG" id="egt:105972510"/>
<dbReference type="EMBL" id="KI632125">
    <property type="protein sequence ID" value="EYU24379.1"/>
    <property type="molecule type" value="Genomic_DNA"/>
</dbReference>
<reference evidence="4 5" key="1">
    <citation type="journal article" date="2013" name="Proc. Natl. Acad. Sci. U.S.A.">
        <title>Fine-scale variation in meiotic recombination in Mimulus inferred from population shotgun sequencing.</title>
        <authorList>
            <person name="Hellsten U."/>
            <person name="Wright K.M."/>
            <person name="Jenkins J."/>
            <person name="Shu S."/>
            <person name="Yuan Y."/>
            <person name="Wessler S.R."/>
            <person name="Schmutz J."/>
            <person name="Willis J.H."/>
            <person name="Rokhsar D.S."/>
        </authorList>
    </citation>
    <scope>NUCLEOTIDE SEQUENCE [LARGE SCALE GENOMIC DNA]</scope>
    <source>
        <strain evidence="5">cv. DUN x IM62</strain>
    </source>
</reference>
<dbReference type="PANTHER" id="PTHR22838:SF0">
    <property type="entry name" value="WD REPEAT-CONTAINING PROTEIN 26"/>
    <property type="match status" value="1"/>
</dbReference>
<dbReference type="eggNOG" id="KOG0293">
    <property type="taxonomic scope" value="Eukaryota"/>
</dbReference>
<sequence>MDLPSTSSQGGDDEIVRSTGGLKKNKLIRDITVFSSLGYDRSEKSLEKSTEINDGDDSSNSVDDTSLLILEHKFYELLSRGKFVEASKTLRHEIAPLGISEEIVRKLSTLVVSPPQNLCGQELGIRSRKRLLEDLRNLLPPKKSLKPNHQHGKDEPRFKPIKKLKCPDDEVWFMQFSHNGKYLAAAGGTVVGIWKFLDSGECLLHCKLVGHTQPVSYITWKRNYLQLLSCGVEESVKRWNIAPFVEIEYVLLRTYGKQNLGTVSCVWAPDGKHIFTGFNDGSISMWNLQGEEVLSWQGGYTTRIADLAISPDGEELISTYRYNRILLFKWRTEARRYIDEFEHIISFTLSKDGRFLLVSMSYEQIDLWNIKDQVPYMVMTYEWHIRKSYVLRACFVGRDEDFIASGSEDSKVQQMAHSVLPKSNNYTSTKFAC</sequence>
<name>A0A022Q9U4_ERYGU</name>
<evidence type="ECO:0000256" key="3">
    <source>
        <dbReference type="PROSITE-ProRule" id="PRU00221"/>
    </source>
</evidence>
<dbReference type="Proteomes" id="UP000030748">
    <property type="component" value="Unassembled WGS sequence"/>
</dbReference>
<dbReference type="PROSITE" id="PS50082">
    <property type="entry name" value="WD_REPEATS_2"/>
    <property type="match status" value="2"/>
</dbReference>
<keyword evidence="2" id="KW-0677">Repeat</keyword>
<dbReference type="InterPro" id="IPR015943">
    <property type="entry name" value="WD40/YVTN_repeat-like_dom_sf"/>
</dbReference>
<protein>
    <submittedName>
        <fullName evidence="4">Uncharacterized protein</fullName>
    </submittedName>
</protein>
<evidence type="ECO:0000256" key="1">
    <source>
        <dbReference type="ARBA" id="ARBA00022574"/>
    </source>
</evidence>
<dbReference type="InterPro" id="IPR036322">
    <property type="entry name" value="WD40_repeat_dom_sf"/>
</dbReference>
<evidence type="ECO:0000256" key="2">
    <source>
        <dbReference type="ARBA" id="ARBA00022737"/>
    </source>
</evidence>
<feature type="repeat" description="WD" evidence="3">
    <location>
        <begin position="208"/>
        <end position="241"/>
    </location>
</feature>
<gene>
    <name evidence="4" type="ORF">MIMGU_mgv1a006737mg</name>
</gene>
<evidence type="ECO:0000313" key="5">
    <source>
        <dbReference type="Proteomes" id="UP000030748"/>
    </source>
</evidence>
<dbReference type="InterPro" id="IPR001680">
    <property type="entry name" value="WD40_rpt"/>
</dbReference>
<keyword evidence="1 3" id="KW-0853">WD repeat</keyword>
<dbReference type="STRING" id="4155.A0A022Q9U4"/>
<dbReference type="PANTHER" id="PTHR22838">
    <property type="entry name" value="WD REPEAT PROTEIN 26-RELATED"/>
    <property type="match status" value="1"/>
</dbReference>
<keyword evidence="5" id="KW-1185">Reference proteome</keyword>
<dbReference type="SMART" id="SM00320">
    <property type="entry name" value="WD40"/>
    <property type="match status" value="5"/>
</dbReference>
<dbReference type="InterPro" id="IPR051350">
    <property type="entry name" value="WD_repeat-ST_regulator"/>
</dbReference>
<feature type="repeat" description="WD" evidence="3">
    <location>
        <begin position="267"/>
        <end position="296"/>
    </location>
</feature>
<dbReference type="PROSITE" id="PS00678">
    <property type="entry name" value="WD_REPEATS_1"/>
    <property type="match status" value="1"/>
</dbReference>
<proteinExistence type="predicted"/>
<dbReference type="Gene3D" id="2.130.10.10">
    <property type="entry name" value="YVTN repeat-like/Quinoprotein amine dehydrogenase"/>
    <property type="match status" value="1"/>
</dbReference>
<dbReference type="OrthoDB" id="972532at2759"/>
<organism evidence="4 5">
    <name type="scientific">Erythranthe guttata</name>
    <name type="common">Yellow monkey flower</name>
    <name type="synonym">Mimulus guttatus</name>
    <dbReference type="NCBI Taxonomy" id="4155"/>
    <lineage>
        <taxon>Eukaryota</taxon>
        <taxon>Viridiplantae</taxon>
        <taxon>Streptophyta</taxon>
        <taxon>Embryophyta</taxon>
        <taxon>Tracheophyta</taxon>
        <taxon>Spermatophyta</taxon>
        <taxon>Magnoliopsida</taxon>
        <taxon>eudicotyledons</taxon>
        <taxon>Gunneridae</taxon>
        <taxon>Pentapetalae</taxon>
        <taxon>asterids</taxon>
        <taxon>lamiids</taxon>
        <taxon>Lamiales</taxon>
        <taxon>Phrymaceae</taxon>
        <taxon>Erythranthe</taxon>
    </lineage>
</organism>
<accession>A0A022Q9U4</accession>
<dbReference type="SUPFAM" id="SSF50978">
    <property type="entry name" value="WD40 repeat-like"/>
    <property type="match status" value="1"/>
</dbReference>
<evidence type="ECO:0000313" key="4">
    <source>
        <dbReference type="EMBL" id="EYU24379.1"/>
    </source>
</evidence>
<dbReference type="InterPro" id="IPR019775">
    <property type="entry name" value="WD40_repeat_CS"/>
</dbReference>
<dbReference type="PhylomeDB" id="A0A022Q9U4"/>
<dbReference type="AlphaFoldDB" id="A0A022Q9U4"/>
<dbReference type="Pfam" id="PF00400">
    <property type="entry name" value="WD40"/>
    <property type="match status" value="2"/>
</dbReference>